<organism evidence="4 5">
    <name type="scientific">Coemansia guatemalensis</name>
    <dbReference type="NCBI Taxonomy" id="2761395"/>
    <lineage>
        <taxon>Eukaryota</taxon>
        <taxon>Fungi</taxon>
        <taxon>Fungi incertae sedis</taxon>
        <taxon>Zoopagomycota</taxon>
        <taxon>Kickxellomycotina</taxon>
        <taxon>Kickxellomycetes</taxon>
        <taxon>Kickxellales</taxon>
        <taxon>Kickxellaceae</taxon>
        <taxon>Coemansia</taxon>
    </lineage>
</organism>
<accession>A0A9W8LV98</accession>
<comment type="similarity">
    <text evidence="1">Belongs to the TEL2 family.</text>
</comment>
<dbReference type="InterPro" id="IPR051970">
    <property type="entry name" value="TEL2_Regulation"/>
</dbReference>
<dbReference type="PANTHER" id="PTHR15830">
    <property type="entry name" value="TELOMERE LENGTH REGULATION PROTEIN TEL2 FAMILY MEMBER"/>
    <property type="match status" value="1"/>
</dbReference>
<dbReference type="GO" id="GO:0005829">
    <property type="term" value="C:cytosol"/>
    <property type="evidence" value="ECO:0007669"/>
    <property type="project" value="TreeGrafter"/>
</dbReference>
<reference evidence="4" key="1">
    <citation type="submission" date="2022-07" db="EMBL/GenBank/DDBJ databases">
        <title>Phylogenomic reconstructions and comparative analyses of Kickxellomycotina fungi.</title>
        <authorList>
            <person name="Reynolds N.K."/>
            <person name="Stajich J.E."/>
            <person name="Barry K."/>
            <person name="Grigoriev I.V."/>
            <person name="Crous P."/>
            <person name="Smith M.E."/>
        </authorList>
    </citation>
    <scope>NUCLEOTIDE SEQUENCE</scope>
    <source>
        <strain evidence="4">NRRL 1565</strain>
    </source>
</reference>
<feature type="region of interest" description="Disordered" evidence="2">
    <location>
        <begin position="21"/>
        <end position="42"/>
    </location>
</feature>
<dbReference type="AlphaFoldDB" id="A0A9W8LV98"/>
<name>A0A9W8LV98_9FUNG</name>
<gene>
    <name evidence="4" type="primary">TEL2</name>
    <name evidence="4" type="ORF">H4R20_001053</name>
</gene>
<dbReference type="GO" id="GO:0042162">
    <property type="term" value="F:telomeric DNA binding"/>
    <property type="evidence" value="ECO:0007669"/>
    <property type="project" value="TreeGrafter"/>
</dbReference>
<feature type="domain" description="Telomere length regulation protein conserved" evidence="3">
    <location>
        <begin position="733"/>
        <end position="844"/>
    </location>
</feature>
<sequence length="1095" mass="120529">MNARQHFSELGKRIDGLVSQLRPQAPGSRNGKEVLGNEESDNIGPRLQSLVLGGTNKSNSLRDTTTDTIQNIVIPGISTGRSQQLVAPVTQHEVEDSSIPLATESEPKEIEGQEKILDALSATLEAPLVAIGSIEPEALRRAADAEDSEGMWTQWWLDVRAAEDETKWMIAQRYIGPWFARWVIGRIAPVIVGPERIDRTDAMFQRLVVPYLGCDNTSPLGVEVAWQTILSTVGALAGDCPPGALTLATRILAISVEHRRLEPSLMLAHIFRHEERHKEDQTQRVRLARSTWNEYLQLVCGLPDRIANRVDPRSIPRTLLPQVHFSWLARSAVTCITSHSGEKSTGFSDSNASIATDLVLDLWVKLCRVGQSEIVCVELAAALTVAAETRLTATEKVLSENDPLSQLAQAIASVPVPYRTRITSDVVGRLDVMSTEQADGLCQYVYRVALIVGALMWAQLDMADTSDMAISGLLMRPGINGVLSLVPQWSTSTFQAIALALQLLAGTAVKQSDSIAALVAAMPARVFPSLLTDTVTQVVIPLWSSAELVNHARNAEISSLTMLLLMCIAAMSPEQCTTLSMSLQFTQAMPRFLDAPTALVRLAGVVVADFIVLSSRAPSAKDQEAESIDFGLDDIIRDSKTTKDPAVRASAEYITTMRRFARPIPEQLNEIEVDPADKATDRTDINDQPLERAIDRIREYSGAETGSLPLAPRQTSLTDDAKLQSEFVRPRKPVFLNDCLAYFKNSEDVERVEIALFALTDSIKRTGTKAAEEVWIQVANKILHTYNRGPDSLDAAWDNERRQALVALTVKLPEHLGPFLADRAADTNLTMRDREIVLSVIATACLELSSIDMSDLVSQKPQHPPTGSPRIAEISQQVDDSSNRDKNEMVGAGTVVRRSRRLDILEESKTNKALQGKTASLQQKRRYASMVGPVFFSPLVAQYGRSDMTTTASDLRRDASQLARYLDTLGVILYSAGSATHQLSMNREFWELAKLVRRQPARHICESPPVLDALLFGIDVILSPERALSTPTIAREFRGDIADTVGWINDLLERGILGPSAVAHAARIVTRLREIQDDVYRRVTSDTFDRYSSII</sequence>
<dbReference type="GO" id="GO:0051879">
    <property type="term" value="F:Hsp90 protein binding"/>
    <property type="evidence" value="ECO:0007669"/>
    <property type="project" value="TreeGrafter"/>
</dbReference>
<dbReference type="OrthoDB" id="10258062at2759"/>
<evidence type="ECO:0000313" key="5">
    <source>
        <dbReference type="Proteomes" id="UP001140094"/>
    </source>
</evidence>
<dbReference type="Proteomes" id="UP001140094">
    <property type="component" value="Unassembled WGS sequence"/>
</dbReference>
<dbReference type="Gene3D" id="1.25.40.720">
    <property type="entry name" value="Telomere length regulation protein 2, C-terminal domain"/>
    <property type="match status" value="2"/>
</dbReference>
<dbReference type="PANTHER" id="PTHR15830:SF10">
    <property type="entry name" value="TELOMERE LENGTH REGULATION PROTEIN TEL2 HOMOLOG"/>
    <property type="match status" value="1"/>
</dbReference>
<evidence type="ECO:0000313" key="4">
    <source>
        <dbReference type="EMBL" id="KAJ2807983.1"/>
    </source>
</evidence>
<dbReference type="EMBL" id="JANBUO010000073">
    <property type="protein sequence ID" value="KAJ2807983.1"/>
    <property type="molecule type" value="Genomic_DNA"/>
</dbReference>
<dbReference type="GO" id="GO:0051083">
    <property type="term" value="P:'de novo' cotranslational protein folding"/>
    <property type="evidence" value="ECO:0007669"/>
    <property type="project" value="TreeGrafter"/>
</dbReference>
<evidence type="ECO:0000256" key="1">
    <source>
        <dbReference type="ARBA" id="ARBA00006133"/>
    </source>
</evidence>
<dbReference type="InterPro" id="IPR038528">
    <property type="entry name" value="TEL2_C_sf"/>
</dbReference>
<keyword evidence="5" id="KW-1185">Reference proteome</keyword>
<evidence type="ECO:0000256" key="2">
    <source>
        <dbReference type="SAM" id="MobiDB-lite"/>
    </source>
</evidence>
<dbReference type="InterPro" id="IPR019337">
    <property type="entry name" value="Telomere_length_regulation_dom"/>
</dbReference>
<comment type="caution">
    <text evidence="4">The sequence shown here is derived from an EMBL/GenBank/DDBJ whole genome shotgun (WGS) entry which is preliminary data.</text>
</comment>
<protein>
    <submittedName>
        <fullName evidence="4">Telomere binding protein</fullName>
    </submittedName>
</protein>
<dbReference type="Pfam" id="PF10193">
    <property type="entry name" value="Telomere_reg-2"/>
    <property type="match status" value="1"/>
</dbReference>
<proteinExistence type="inferred from homology"/>
<evidence type="ECO:0000259" key="3">
    <source>
        <dbReference type="Pfam" id="PF10193"/>
    </source>
</evidence>